<dbReference type="GO" id="GO:0005886">
    <property type="term" value="C:plasma membrane"/>
    <property type="evidence" value="ECO:0007669"/>
    <property type="project" value="UniProtKB-SubCell"/>
</dbReference>
<evidence type="ECO:0000256" key="4">
    <source>
        <dbReference type="ARBA" id="ARBA00022692"/>
    </source>
</evidence>
<dbReference type="GO" id="GO:0006935">
    <property type="term" value="P:chemotaxis"/>
    <property type="evidence" value="ECO:0007669"/>
    <property type="project" value="UniProtKB-KW"/>
</dbReference>
<protein>
    <recommendedName>
        <fullName evidence="11">Flagellar basal body-associated protein FliL</fullName>
    </recommendedName>
</protein>
<keyword evidence="3" id="KW-0145">Chemotaxis</keyword>
<sequence length="201" mass="21675">MAEDDQAAAKDDTTESDGSETGLIAKIKSDKKLMIMVGGGALLLLLLIGGAAYYFLSGDETKGDVATEEGVASETEGAVEGDDAASGLVPSKFEKVHMYPLKPFFFPIKLKSKENSGHFLLATPSFSMSNAGLGGQISKNLPGIRKRIYNLLLSESYTNLTTKTESTKERVKKRIITKVNELLPVGTGVVQEVYFSEFLIK</sequence>
<keyword evidence="7 9" id="KW-0472">Membrane</keyword>
<accession>A0A381SVC6</accession>
<feature type="transmembrane region" description="Helical" evidence="9">
    <location>
        <begin position="33"/>
        <end position="56"/>
    </location>
</feature>
<evidence type="ECO:0000256" key="8">
    <source>
        <dbReference type="SAM" id="MobiDB-lite"/>
    </source>
</evidence>
<dbReference type="PANTHER" id="PTHR35091:SF2">
    <property type="entry name" value="FLAGELLAR PROTEIN FLIL"/>
    <property type="match status" value="1"/>
</dbReference>
<dbReference type="PANTHER" id="PTHR35091">
    <property type="entry name" value="FLAGELLAR PROTEIN FLIL"/>
    <property type="match status" value="1"/>
</dbReference>
<name>A0A381SVC6_9ZZZZ</name>
<feature type="region of interest" description="Disordered" evidence="8">
    <location>
        <begin position="1"/>
        <end position="20"/>
    </location>
</feature>
<keyword evidence="5" id="KW-0283">Flagellar rotation</keyword>
<proteinExistence type="predicted"/>
<evidence type="ECO:0000256" key="6">
    <source>
        <dbReference type="ARBA" id="ARBA00022989"/>
    </source>
</evidence>
<dbReference type="EMBL" id="UINC01003441">
    <property type="protein sequence ID" value="SVA06357.1"/>
    <property type="molecule type" value="Genomic_DNA"/>
</dbReference>
<evidence type="ECO:0000256" key="1">
    <source>
        <dbReference type="ARBA" id="ARBA00004162"/>
    </source>
</evidence>
<gene>
    <name evidence="10" type="ORF">METZ01_LOCUS59211</name>
</gene>
<evidence type="ECO:0000256" key="3">
    <source>
        <dbReference type="ARBA" id="ARBA00022500"/>
    </source>
</evidence>
<keyword evidence="2" id="KW-1003">Cell membrane</keyword>
<keyword evidence="4 9" id="KW-0812">Transmembrane</keyword>
<comment type="subcellular location">
    <subcellularLocation>
        <location evidence="1">Cell membrane</location>
        <topology evidence="1">Single-pass membrane protein</topology>
    </subcellularLocation>
</comment>
<dbReference type="GO" id="GO:0071978">
    <property type="term" value="P:bacterial-type flagellum-dependent swarming motility"/>
    <property type="evidence" value="ECO:0007669"/>
    <property type="project" value="TreeGrafter"/>
</dbReference>
<evidence type="ECO:0000313" key="10">
    <source>
        <dbReference type="EMBL" id="SVA06357.1"/>
    </source>
</evidence>
<dbReference type="GO" id="GO:0009425">
    <property type="term" value="C:bacterial-type flagellum basal body"/>
    <property type="evidence" value="ECO:0007669"/>
    <property type="project" value="InterPro"/>
</dbReference>
<dbReference type="InterPro" id="IPR005503">
    <property type="entry name" value="FliL"/>
</dbReference>
<evidence type="ECO:0000256" key="7">
    <source>
        <dbReference type="ARBA" id="ARBA00023136"/>
    </source>
</evidence>
<reference evidence="10" key="1">
    <citation type="submission" date="2018-05" db="EMBL/GenBank/DDBJ databases">
        <authorList>
            <person name="Lanie J.A."/>
            <person name="Ng W.-L."/>
            <person name="Kazmierczak K.M."/>
            <person name="Andrzejewski T.M."/>
            <person name="Davidsen T.M."/>
            <person name="Wayne K.J."/>
            <person name="Tettelin H."/>
            <person name="Glass J.I."/>
            <person name="Rusch D."/>
            <person name="Podicherti R."/>
            <person name="Tsui H.-C.T."/>
            <person name="Winkler M.E."/>
        </authorList>
    </citation>
    <scope>NUCLEOTIDE SEQUENCE</scope>
</reference>
<organism evidence="10">
    <name type="scientific">marine metagenome</name>
    <dbReference type="NCBI Taxonomy" id="408172"/>
    <lineage>
        <taxon>unclassified sequences</taxon>
        <taxon>metagenomes</taxon>
        <taxon>ecological metagenomes</taxon>
    </lineage>
</organism>
<keyword evidence="6 9" id="KW-1133">Transmembrane helix</keyword>
<evidence type="ECO:0000256" key="5">
    <source>
        <dbReference type="ARBA" id="ARBA00022779"/>
    </source>
</evidence>
<evidence type="ECO:0000256" key="2">
    <source>
        <dbReference type="ARBA" id="ARBA00022475"/>
    </source>
</evidence>
<evidence type="ECO:0000256" key="9">
    <source>
        <dbReference type="SAM" id="Phobius"/>
    </source>
</evidence>
<dbReference type="AlphaFoldDB" id="A0A381SVC6"/>
<evidence type="ECO:0008006" key="11">
    <source>
        <dbReference type="Google" id="ProtNLM"/>
    </source>
</evidence>
<dbReference type="Pfam" id="PF03748">
    <property type="entry name" value="FliL"/>
    <property type="match status" value="1"/>
</dbReference>